<protein>
    <submittedName>
        <fullName evidence="1">Uncharacterized protein</fullName>
    </submittedName>
</protein>
<organism evidence="1 2">
    <name type="scientific">Plantactinospora soyae</name>
    <dbReference type="NCBI Taxonomy" id="1544732"/>
    <lineage>
        <taxon>Bacteria</taxon>
        <taxon>Bacillati</taxon>
        <taxon>Actinomycetota</taxon>
        <taxon>Actinomycetes</taxon>
        <taxon>Micromonosporales</taxon>
        <taxon>Micromonosporaceae</taxon>
        <taxon>Plantactinospora</taxon>
    </lineage>
</organism>
<keyword evidence="2" id="KW-1185">Reference proteome</keyword>
<comment type="caution">
    <text evidence="1">The sequence shown here is derived from an EMBL/GenBank/DDBJ whole genome shotgun (WGS) entry which is preliminary data.</text>
</comment>
<proteinExistence type="predicted"/>
<dbReference type="Proteomes" id="UP000649753">
    <property type="component" value="Unassembled WGS sequence"/>
</dbReference>
<evidence type="ECO:0000313" key="1">
    <source>
        <dbReference type="EMBL" id="MBE1490322.1"/>
    </source>
</evidence>
<dbReference type="AlphaFoldDB" id="A0A927R0K6"/>
<dbReference type="EMBL" id="JADBEB010000001">
    <property type="protein sequence ID" value="MBE1490322.1"/>
    <property type="molecule type" value="Genomic_DNA"/>
</dbReference>
<accession>A0A927R0K6</accession>
<sequence length="34" mass="3589">MRDNRDGSTRLIGGTTARLYAARITDGTHAGGRA</sequence>
<evidence type="ECO:0000313" key="2">
    <source>
        <dbReference type="Proteomes" id="UP000649753"/>
    </source>
</evidence>
<gene>
    <name evidence="1" type="ORF">H4W31_005960</name>
</gene>
<name>A0A927R0K6_9ACTN</name>
<reference evidence="1" key="1">
    <citation type="submission" date="2020-10" db="EMBL/GenBank/DDBJ databases">
        <title>Sequencing the genomes of 1000 actinobacteria strains.</title>
        <authorList>
            <person name="Klenk H.-P."/>
        </authorList>
    </citation>
    <scope>NUCLEOTIDE SEQUENCE</scope>
    <source>
        <strain evidence="1">DSM 46832</strain>
    </source>
</reference>